<feature type="non-terminal residue" evidence="21">
    <location>
        <position position="143"/>
    </location>
</feature>
<dbReference type="EMBL" id="RQTK01000134">
    <property type="protein sequence ID" value="RUS86583.1"/>
    <property type="molecule type" value="Genomic_DNA"/>
</dbReference>
<evidence type="ECO:0000256" key="7">
    <source>
        <dbReference type="ARBA" id="ARBA00023002"/>
    </source>
</evidence>
<evidence type="ECO:0000256" key="3">
    <source>
        <dbReference type="ARBA" id="ARBA00022516"/>
    </source>
</evidence>
<comment type="catalytic activity">
    <reaction evidence="20">
        <text>(2E)-octenoyl-CoA + NADPH + H(+) = octanoyl-CoA + NADP(+)</text>
        <dbReference type="Rhea" id="RHEA:44952"/>
        <dbReference type="ChEBI" id="CHEBI:15378"/>
        <dbReference type="ChEBI" id="CHEBI:57386"/>
        <dbReference type="ChEBI" id="CHEBI:57783"/>
        <dbReference type="ChEBI" id="CHEBI:58349"/>
        <dbReference type="ChEBI" id="CHEBI:62242"/>
    </reaction>
    <physiologicalReaction direction="left-to-right" evidence="20">
        <dbReference type="Rhea" id="RHEA:44953"/>
    </physiologicalReaction>
</comment>
<dbReference type="OrthoDB" id="417891at2759"/>
<evidence type="ECO:0000256" key="4">
    <source>
        <dbReference type="ARBA" id="ARBA00022553"/>
    </source>
</evidence>
<dbReference type="InterPro" id="IPR052388">
    <property type="entry name" value="Peroxisomal_t2-enoyl-CoA_red"/>
</dbReference>
<dbReference type="InterPro" id="IPR002347">
    <property type="entry name" value="SDR_fam"/>
</dbReference>
<dbReference type="EC" id="1.3.1.38" evidence="13"/>
<keyword evidence="7" id="KW-0560">Oxidoreductase</keyword>
<accession>A0A3S0ZZ31</accession>
<name>A0A3S0ZZ31_ELYCH</name>
<keyword evidence="6" id="KW-0521">NADP</keyword>
<keyword evidence="22" id="KW-1185">Reference proteome</keyword>
<comment type="caution">
    <text evidence="21">The sequence shown here is derived from an EMBL/GenBank/DDBJ whole genome shotgun (WGS) entry which is preliminary data.</text>
</comment>
<evidence type="ECO:0000256" key="20">
    <source>
        <dbReference type="ARBA" id="ARBA00049559"/>
    </source>
</evidence>
<dbReference type="Pfam" id="PF00106">
    <property type="entry name" value="adh_short"/>
    <property type="match status" value="1"/>
</dbReference>
<keyword evidence="4" id="KW-0597">Phosphoprotein</keyword>
<keyword evidence="8" id="KW-0443">Lipid metabolism</keyword>
<dbReference type="AlphaFoldDB" id="A0A3S0ZZ31"/>
<gene>
    <name evidence="21" type="ORF">EGW08_005664</name>
</gene>
<dbReference type="GO" id="GO:0019166">
    <property type="term" value="F:trans-2-enoyl-CoA reductase (NADPH) activity"/>
    <property type="evidence" value="ECO:0007669"/>
    <property type="project" value="UniProtKB-EC"/>
</dbReference>
<comment type="pathway">
    <text evidence="2">Lipid metabolism.</text>
</comment>
<keyword evidence="9" id="KW-0576">Peroxisome</keyword>
<organism evidence="21 22">
    <name type="scientific">Elysia chlorotica</name>
    <name type="common">Eastern emerald elysia</name>
    <name type="synonym">Sea slug</name>
    <dbReference type="NCBI Taxonomy" id="188477"/>
    <lineage>
        <taxon>Eukaryota</taxon>
        <taxon>Metazoa</taxon>
        <taxon>Spiralia</taxon>
        <taxon>Lophotrochozoa</taxon>
        <taxon>Mollusca</taxon>
        <taxon>Gastropoda</taxon>
        <taxon>Heterobranchia</taxon>
        <taxon>Euthyneura</taxon>
        <taxon>Panpulmonata</taxon>
        <taxon>Sacoglossa</taxon>
        <taxon>Placobranchoidea</taxon>
        <taxon>Plakobranchidae</taxon>
        <taxon>Elysia</taxon>
    </lineage>
</organism>
<evidence type="ECO:0000256" key="2">
    <source>
        <dbReference type="ARBA" id="ARBA00005189"/>
    </source>
</evidence>
<evidence type="ECO:0000256" key="10">
    <source>
        <dbReference type="ARBA" id="ARBA00023160"/>
    </source>
</evidence>
<comment type="catalytic activity">
    <reaction evidence="17">
        <text>(2E)-hexenoyl-CoA + NADPH + H(+) = hexanoyl-CoA + NADP(+)</text>
        <dbReference type="Rhea" id="RHEA:44956"/>
        <dbReference type="ChEBI" id="CHEBI:15378"/>
        <dbReference type="ChEBI" id="CHEBI:57783"/>
        <dbReference type="ChEBI" id="CHEBI:58349"/>
        <dbReference type="ChEBI" id="CHEBI:62077"/>
        <dbReference type="ChEBI" id="CHEBI:62620"/>
    </reaction>
    <physiologicalReaction direction="left-to-right" evidence="17">
        <dbReference type="Rhea" id="RHEA:44957"/>
    </physiologicalReaction>
</comment>
<comment type="catalytic activity">
    <reaction evidence="18">
        <text>a (2E)-enoyl-CoA + NADPH + H(+) = a 2,3-saturated acyl-CoA + NADP(+)</text>
        <dbReference type="Rhea" id="RHEA:33763"/>
        <dbReference type="ChEBI" id="CHEBI:15378"/>
        <dbReference type="ChEBI" id="CHEBI:57783"/>
        <dbReference type="ChEBI" id="CHEBI:58349"/>
        <dbReference type="ChEBI" id="CHEBI:58856"/>
        <dbReference type="ChEBI" id="CHEBI:65111"/>
        <dbReference type="EC" id="1.3.1.38"/>
    </reaction>
    <physiologicalReaction direction="left-to-right" evidence="18">
        <dbReference type="Rhea" id="RHEA:33764"/>
    </physiologicalReaction>
</comment>
<evidence type="ECO:0000256" key="5">
    <source>
        <dbReference type="ARBA" id="ARBA00022832"/>
    </source>
</evidence>
<keyword evidence="10" id="KW-0275">Fatty acid biosynthesis</keyword>
<dbReference type="GO" id="GO:0006633">
    <property type="term" value="P:fatty acid biosynthetic process"/>
    <property type="evidence" value="ECO:0007669"/>
    <property type="project" value="UniProtKB-KW"/>
</dbReference>
<keyword evidence="5" id="KW-0276">Fatty acid metabolism</keyword>
<evidence type="ECO:0000256" key="12">
    <source>
        <dbReference type="ARBA" id="ARBA00038622"/>
    </source>
</evidence>
<evidence type="ECO:0000256" key="11">
    <source>
        <dbReference type="ARBA" id="ARBA00037124"/>
    </source>
</evidence>
<dbReference type="PRINTS" id="PR00081">
    <property type="entry name" value="GDHRDH"/>
</dbReference>
<evidence type="ECO:0000256" key="8">
    <source>
        <dbReference type="ARBA" id="ARBA00023098"/>
    </source>
</evidence>
<dbReference type="PANTHER" id="PTHR24317">
    <property type="entry name" value="PEROXISOMAL TRANS-2-ENOYL-COA REDUCTASE"/>
    <property type="match status" value="1"/>
</dbReference>
<dbReference type="STRING" id="188477.A0A3S0ZZ31"/>
<comment type="catalytic activity">
    <reaction evidence="15">
        <text>(2E)-dodecenoyl-CoA + NADPH + H(+) = dodecanoyl-CoA + NADP(+)</text>
        <dbReference type="Rhea" id="RHEA:44964"/>
        <dbReference type="ChEBI" id="CHEBI:15378"/>
        <dbReference type="ChEBI" id="CHEBI:57330"/>
        <dbReference type="ChEBI" id="CHEBI:57375"/>
        <dbReference type="ChEBI" id="CHEBI:57783"/>
        <dbReference type="ChEBI" id="CHEBI:58349"/>
    </reaction>
    <physiologicalReaction direction="left-to-right" evidence="15">
        <dbReference type="Rhea" id="RHEA:44965"/>
    </physiologicalReaction>
</comment>
<protein>
    <recommendedName>
        <fullName evidence="14">Peroxisomal trans-2-enoyl-CoA reductase</fullName>
        <ecNumber evidence="13">1.3.1.38</ecNumber>
    </recommendedName>
</protein>
<evidence type="ECO:0000256" key="16">
    <source>
        <dbReference type="ARBA" id="ARBA00048686"/>
    </source>
</evidence>
<evidence type="ECO:0000313" key="21">
    <source>
        <dbReference type="EMBL" id="RUS86583.1"/>
    </source>
</evidence>
<evidence type="ECO:0000256" key="19">
    <source>
        <dbReference type="ARBA" id="ARBA00049386"/>
    </source>
</evidence>
<dbReference type="GO" id="GO:0005777">
    <property type="term" value="C:peroxisome"/>
    <property type="evidence" value="ECO:0007669"/>
    <property type="project" value="UniProtKB-SubCell"/>
</dbReference>
<comment type="catalytic activity">
    <reaction evidence="19">
        <text>(2E)-decenoyl-CoA + NADPH + H(+) = decanoyl-CoA + NADP(+)</text>
        <dbReference type="Rhea" id="RHEA:44960"/>
        <dbReference type="ChEBI" id="CHEBI:15378"/>
        <dbReference type="ChEBI" id="CHEBI:57783"/>
        <dbReference type="ChEBI" id="CHEBI:58349"/>
        <dbReference type="ChEBI" id="CHEBI:61406"/>
        <dbReference type="ChEBI" id="CHEBI:61430"/>
    </reaction>
    <physiologicalReaction direction="left-to-right" evidence="19">
        <dbReference type="Rhea" id="RHEA:44961"/>
    </physiologicalReaction>
</comment>
<evidence type="ECO:0000256" key="1">
    <source>
        <dbReference type="ARBA" id="ARBA00004275"/>
    </source>
</evidence>
<comment type="subunit">
    <text evidence="12">Interacts with PEX5, probably required to target it into peroxisomes.</text>
</comment>
<keyword evidence="3" id="KW-0444">Lipid biosynthesis</keyword>
<sequence>MCSSPSGSFSVFKSGLLGNKVAIVTGGGTGIGKAITKELLLLGCNVVIASRKLDRLSSGAQEIRQWLQRTGQNSLLHVIQCNVRKEEEVKRLISQTLEKFGKLDFLVNNGGGQFVAHTGETTLRGWTAVLETNLTGTFLLCRE</sequence>
<evidence type="ECO:0000256" key="17">
    <source>
        <dbReference type="ARBA" id="ARBA00049108"/>
    </source>
</evidence>
<reference evidence="21 22" key="1">
    <citation type="submission" date="2019-01" db="EMBL/GenBank/DDBJ databases">
        <title>A draft genome assembly of the solar-powered sea slug Elysia chlorotica.</title>
        <authorList>
            <person name="Cai H."/>
            <person name="Li Q."/>
            <person name="Fang X."/>
            <person name="Li J."/>
            <person name="Curtis N.E."/>
            <person name="Altenburger A."/>
            <person name="Shibata T."/>
            <person name="Feng M."/>
            <person name="Maeda T."/>
            <person name="Schwartz J.A."/>
            <person name="Shigenobu S."/>
            <person name="Lundholm N."/>
            <person name="Nishiyama T."/>
            <person name="Yang H."/>
            <person name="Hasebe M."/>
            <person name="Li S."/>
            <person name="Pierce S.K."/>
            <person name="Wang J."/>
        </authorList>
    </citation>
    <scope>NUCLEOTIDE SEQUENCE [LARGE SCALE GENOMIC DNA]</scope>
    <source>
        <strain evidence="21">EC2010</strain>
        <tissue evidence="21">Whole organism of an adult</tissue>
    </source>
</reference>
<evidence type="ECO:0000313" key="22">
    <source>
        <dbReference type="Proteomes" id="UP000271974"/>
    </source>
</evidence>
<evidence type="ECO:0000256" key="9">
    <source>
        <dbReference type="ARBA" id="ARBA00023140"/>
    </source>
</evidence>
<dbReference type="InterPro" id="IPR036291">
    <property type="entry name" value="NAD(P)-bd_dom_sf"/>
</dbReference>
<dbReference type="GO" id="GO:0033306">
    <property type="term" value="P:phytol metabolic process"/>
    <property type="evidence" value="ECO:0007669"/>
    <property type="project" value="TreeGrafter"/>
</dbReference>
<dbReference type="PANTHER" id="PTHR24317:SF7">
    <property type="entry name" value="PEROXISOMAL TRANS-2-ENOYL-COA REDUCTASE"/>
    <property type="match status" value="1"/>
</dbReference>
<evidence type="ECO:0000256" key="6">
    <source>
        <dbReference type="ARBA" id="ARBA00022857"/>
    </source>
</evidence>
<proteinExistence type="predicted"/>
<comment type="catalytic activity">
    <reaction evidence="16">
        <text>(2E)-tetradecenoyl-CoA + NADPH + H(+) = tetradecanoyl-CoA + NADP(+)</text>
        <dbReference type="Rhea" id="RHEA:44968"/>
        <dbReference type="ChEBI" id="CHEBI:15378"/>
        <dbReference type="ChEBI" id="CHEBI:57385"/>
        <dbReference type="ChEBI" id="CHEBI:57783"/>
        <dbReference type="ChEBI" id="CHEBI:58349"/>
        <dbReference type="ChEBI" id="CHEBI:61405"/>
    </reaction>
    <physiologicalReaction direction="left-to-right" evidence="16">
        <dbReference type="Rhea" id="RHEA:44969"/>
    </physiologicalReaction>
</comment>
<dbReference type="Proteomes" id="UP000271974">
    <property type="component" value="Unassembled WGS sequence"/>
</dbReference>
<evidence type="ECO:0000256" key="15">
    <source>
        <dbReference type="ARBA" id="ARBA00047570"/>
    </source>
</evidence>
<comment type="function">
    <text evidence="11">Participates in chain elongation of fatty acids. Catalyzes the reduction of trans-2-enoyl-CoAs of varying chain lengths from 6:1 to 16:1, having maximum activity with 10:1 CoA. Has no 2,4-dienoyl-CoA reductase activity.</text>
</comment>
<dbReference type="Gene3D" id="3.40.50.720">
    <property type="entry name" value="NAD(P)-binding Rossmann-like Domain"/>
    <property type="match status" value="1"/>
</dbReference>
<evidence type="ECO:0000256" key="14">
    <source>
        <dbReference type="ARBA" id="ARBA00041063"/>
    </source>
</evidence>
<evidence type="ECO:0000256" key="13">
    <source>
        <dbReference type="ARBA" id="ARBA00038849"/>
    </source>
</evidence>
<evidence type="ECO:0000256" key="18">
    <source>
        <dbReference type="ARBA" id="ARBA00049251"/>
    </source>
</evidence>
<dbReference type="SUPFAM" id="SSF51735">
    <property type="entry name" value="NAD(P)-binding Rossmann-fold domains"/>
    <property type="match status" value="1"/>
</dbReference>
<comment type="subcellular location">
    <subcellularLocation>
        <location evidence="1">Peroxisome</location>
    </subcellularLocation>
</comment>